<evidence type="ECO:0000313" key="3">
    <source>
        <dbReference type="EMBL" id="CZT05869.1"/>
    </source>
</evidence>
<dbReference type="Proteomes" id="UP000178129">
    <property type="component" value="Unassembled WGS sequence"/>
</dbReference>
<accession>A0A1E1L5R9</accession>
<feature type="region of interest" description="Disordered" evidence="1">
    <location>
        <begin position="110"/>
        <end position="155"/>
    </location>
</feature>
<gene>
    <name evidence="3" type="ORF">RCO7_03979</name>
</gene>
<dbReference type="AlphaFoldDB" id="A0A1E1L5R9"/>
<comment type="caution">
    <text evidence="3">The sequence shown here is derived from an EMBL/GenBank/DDBJ whole genome shotgun (WGS) entry which is preliminary data.</text>
</comment>
<feature type="transmembrane region" description="Helical" evidence="2">
    <location>
        <begin position="31"/>
        <end position="50"/>
    </location>
</feature>
<evidence type="ECO:0000256" key="2">
    <source>
        <dbReference type="SAM" id="Phobius"/>
    </source>
</evidence>
<sequence length="308" mass="34407">MNQQQLRSQTSSSFFFLITNDFLTIEQFFTVNQIFFSFFSIFTISSLLFYESQGGVAADRYGPLEVSSGKKSGDRPGSGGDGSDKREGSFYSRFSLTLFTEEEVLKDRKRSRLHKIKRRNNTNQKNPRSHRNKHQNNSASKSANHRKYTVDKRDSRDITQIGARLGTDYHVPITLALRKNPTDLDAALSLNNHENHPHDTNRHLELLTNILGRGSVRMPSSFFSTTTATAPAATLAPGLSSSSSCCPVILDDNYVQQFDWADAVFDKNAAAGAGGEEGYIMEDADIFVSNMTSGQGGEKFDRRENWSC</sequence>
<dbReference type="EMBL" id="FJUW01000036">
    <property type="protein sequence ID" value="CZT05869.1"/>
    <property type="molecule type" value="Genomic_DNA"/>
</dbReference>
<keyword evidence="2" id="KW-0812">Transmembrane</keyword>
<keyword evidence="2" id="KW-1133">Transmembrane helix</keyword>
<dbReference type="InParanoid" id="A0A1E1L5R9"/>
<proteinExistence type="predicted"/>
<keyword evidence="4" id="KW-1185">Reference proteome</keyword>
<name>A0A1E1L5R9_9HELO</name>
<organism evidence="3 4">
    <name type="scientific">Rhynchosporium graminicola</name>
    <dbReference type="NCBI Taxonomy" id="2792576"/>
    <lineage>
        <taxon>Eukaryota</taxon>
        <taxon>Fungi</taxon>
        <taxon>Dikarya</taxon>
        <taxon>Ascomycota</taxon>
        <taxon>Pezizomycotina</taxon>
        <taxon>Leotiomycetes</taxon>
        <taxon>Helotiales</taxon>
        <taxon>Ploettnerulaceae</taxon>
        <taxon>Rhynchosporium</taxon>
    </lineage>
</organism>
<keyword evidence="2" id="KW-0472">Membrane</keyword>
<feature type="compositionally biased region" description="Basic residues" evidence="1">
    <location>
        <begin position="110"/>
        <end position="120"/>
    </location>
</feature>
<feature type="region of interest" description="Disordered" evidence="1">
    <location>
        <begin position="61"/>
        <end position="88"/>
    </location>
</feature>
<evidence type="ECO:0000313" key="4">
    <source>
        <dbReference type="Proteomes" id="UP000178129"/>
    </source>
</evidence>
<reference evidence="4" key="1">
    <citation type="submission" date="2016-03" db="EMBL/GenBank/DDBJ databases">
        <authorList>
            <person name="Ploux O."/>
        </authorList>
    </citation>
    <scope>NUCLEOTIDE SEQUENCE [LARGE SCALE GENOMIC DNA]</scope>
    <source>
        <strain evidence="4">UK7</strain>
    </source>
</reference>
<protein>
    <submittedName>
        <fullName evidence="3">Uncharacterized protein</fullName>
    </submittedName>
</protein>
<evidence type="ECO:0000256" key="1">
    <source>
        <dbReference type="SAM" id="MobiDB-lite"/>
    </source>
</evidence>